<comment type="caution">
    <text evidence="2">The sequence shown here is derived from an EMBL/GenBank/DDBJ whole genome shotgun (WGS) entry which is preliminary data.</text>
</comment>
<protein>
    <submittedName>
        <fullName evidence="2">Sphingosine kinase 2</fullName>
    </submittedName>
</protein>
<evidence type="ECO:0000313" key="2">
    <source>
        <dbReference type="EMBL" id="KAF4684666.1"/>
    </source>
</evidence>
<dbReference type="GO" id="GO:0016773">
    <property type="term" value="F:phosphotransferase activity, alcohol group as acceptor"/>
    <property type="evidence" value="ECO:0007669"/>
    <property type="project" value="UniProtKB-ARBA"/>
</dbReference>
<dbReference type="Proteomes" id="UP000541610">
    <property type="component" value="Unassembled WGS sequence"/>
</dbReference>
<dbReference type="EMBL" id="JABANP010000298">
    <property type="protein sequence ID" value="KAF4684666.1"/>
    <property type="molecule type" value="Genomic_DNA"/>
</dbReference>
<dbReference type="InterPro" id="IPR016064">
    <property type="entry name" value="NAD/diacylglycerol_kinase_sf"/>
</dbReference>
<dbReference type="GO" id="GO:0001727">
    <property type="term" value="F:lipid kinase activity"/>
    <property type="evidence" value="ECO:0007669"/>
    <property type="project" value="TreeGrafter"/>
</dbReference>
<dbReference type="GO" id="GO:0005737">
    <property type="term" value="C:cytoplasm"/>
    <property type="evidence" value="ECO:0007669"/>
    <property type="project" value="TreeGrafter"/>
</dbReference>
<dbReference type="Gene3D" id="3.40.50.10330">
    <property type="entry name" value="Probable inorganic polyphosphate/atp-NAD kinase, domain 1"/>
    <property type="match status" value="1"/>
</dbReference>
<dbReference type="GO" id="GO:0016020">
    <property type="term" value="C:membrane"/>
    <property type="evidence" value="ECO:0007669"/>
    <property type="project" value="TreeGrafter"/>
</dbReference>
<accession>A0A7J6NLW7</accession>
<dbReference type="AlphaFoldDB" id="A0A7J6NLW7"/>
<feature type="domain" description="DAGKc" evidence="1">
    <location>
        <begin position="142"/>
        <end position="295"/>
    </location>
</feature>
<dbReference type="PANTHER" id="PTHR12358:SF31">
    <property type="entry name" value="ACYLGLYCEROL KINASE, MITOCHONDRIAL"/>
    <property type="match status" value="1"/>
</dbReference>
<dbReference type="OrthoDB" id="3853857at2759"/>
<dbReference type="SUPFAM" id="SSF111331">
    <property type="entry name" value="NAD kinase/diacylglycerol kinase-like"/>
    <property type="match status" value="1"/>
</dbReference>
<dbReference type="InterPro" id="IPR050187">
    <property type="entry name" value="Lipid_Phosphate_FormReg"/>
</dbReference>
<dbReference type="InterPro" id="IPR001206">
    <property type="entry name" value="Diacylglycerol_kinase_cat_dom"/>
</dbReference>
<evidence type="ECO:0000259" key="1">
    <source>
        <dbReference type="PROSITE" id="PS50146"/>
    </source>
</evidence>
<name>A0A7J6NLW7_PEROL</name>
<keyword evidence="2" id="KW-0808">Transferase</keyword>
<keyword evidence="2" id="KW-0418">Kinase</keyword>
<dbReference type="InterPro" id="IPR017438">
    <property type="entry name" value="ATP-NAD_kinase_N"/>
</dbReference>
<evidence type="ECO:0000313" key="3">
    <source>
        <dbReference type="Proteomes" id="UP000541610"/>
    </source>
</evidence>
<organism evidence="2 3">
    <name type="scientific">Perkinsus olseni</name>
    <name type="common">Perkinsus atlanticus</name>
    <dbReference type="NCBI Taxonomy" id="32597"/>
    <lineage>
        <taxon>Eukaryota</taxon>
        <taxon>Sar</taxon>
        <taxon>Alveolata</taxon>
        <taxon>Perkinsozoa</taxon>
        <taxon>Perkinsea</taxon>
        <taxon>Perkinsida</taxon>
        <taxon>Perkinsidae</taxon>
        <taxon>Perkinsus</taxon>
    </lineage>
</organism>
<dbReference type="Pfam" id="PF00781">
    <property type="entry name" value="DAGK_cat"/>
    <property type="match status" value="1"/>
</dbReference>
<dbReference type="GO" id="GO:0046512">
    <property type="term" value="P:sphingosine biosynthetic process"/>
    <property type="evidence" value="ECO:0007669"/>
    <property type="project" value="TreeGrafter"/>
</dbReference>
<proteinExistence type="predicted"/>
<dbReference type="PANTHER" id="PTHR12358">
    <property type="entry name" value="SPHINGOSINE KINASE"/>
    <property type="match status" value="1"/>
</dbReference>
<dbReference type="PROSITE" id="PS50146">
    <property type="entry name" value="DAGK"/>
    <property type="match status" value="1"/>
</dbReference>
<dbReference type="SMART" id="SM00046">
    <property type="entry name" value="DAGKc"/>
    <property type="match status" value="1"/>
</dbReference>
<reference evidence="2 3" key="1">
    <citation type="submission" date="2020-04" db="EMBL/GenBank/DDBJ databases">
        <title>Perkinsus olseni comparative genomics.</title>
        <authorList>
            <person name="Bogema D.R."/>
        </authorList>
    </citation>
    <scope>NUCLEOTIDE SEQUENCE [LARGE SCALE GENOMIC DNA]</scope>
    <source>
        <strain evidence="2">00978-12</strain>
    </source>
</reference>
<dbReference type="Gene3D" id="2.60.200.40">
    <property type="match status" value="1"/>
</dbReference>
<gene>
    <name evidence="2" type="primary">SPHK2_2</name>
    <name evidence="2" type="ORF">FOZ60_007397</name>
</gene>
<sequence>MRVQWPLRLYAVGCLMDLLSQFFNSHFRYRSTPRSKQGAIDDALVSLEEDMIVVRPAASSQVHDTISFQDVVAVNYGDSSLQVTVLQIRRKSCTSSPGRQRRDIVLERLDRWDENLDVVATALLHLSLGDLDVILGGTSKCPTKTRALIIINPASGKGDAMNLYTNIAKPLFDLCQDRFMIEEVVSESTEHTKKVAMEAADKFDAFIFCGGDGLTHDFLQGISKLPDYRDILSRVTLGFLPAGSGNGLACSSAYSSERDLAGDPKGFVSDFCVALRLILRGNTCSLDAARMEILDRETGERKDTLLACLNAGWGLFSDVDIGSEHLRFLGGARFTTYALWRIINLRQYAARLSYIEASDLTDGKQLSSLPDRSSPLWHTEEGVFAGVVLSNVSHSGADMMVAPERTLGDGCWSMCYLPYKDASFGNLVSGLASMEMGRHTEMSHFWKARSAVAWRIEPANEHSEMTGEGAAVDGESVQRGELCGFVMPRVLNVYASRRDGEPLSEP</sequence>